<name>A0A8H6TZE3_9AGAR</name>
<dbReference type="EMBL" id="JACAZH010000083">
    <property type="protein sequence ID" value="KAF7328295.1"/>
    <property type="molecule type" value="Genomic_DNA"/>
</dbReference>
<reference evidence="1" key="1">
    <citation type="submission" date="2020-05" db="EMBL/GenBank/DDBJ databases">
        <title>Mycena genomes resolve the evolution of fungal bioluminescence.</title>
        <authorList>
            <person name="Tsai I.J."/>
        </authorList>
    </citation>
    <scope>NUCLEOTIDE SEQUENCE</scope>
    <source>
        <strain evidence="1">160909Yilan</strain>
    </source>
</reference>
<proteinExistence type="predicted"/>
<organism evidence="1 2">
    <name type="scientific">Mycena sanguinolenta</name>
    <dbReference type="NCBI Taxonomy" id="230812"/>
    <lineage>
        <taxon>Eukaryota</taxon>
        <taxon>Fungi</taxon>
        <taxon>Dikarya</taxon>
        <taxon>Basidiomycota</taxon>
        <taxon>Agaricomycotina</taxon>
        <taxon>Agaricomycetes</taxon>
        <taxon>Agaricomycetidae</taxon>
        <taxon>Agaricales</taxon>
        <taxon>Marasmiineae</taxon>
        <taxon>Mycenaceae</taxon>
        <taxon>Mycena</taxon>
    </lineage>
</organism>
<comment type="caution">
    <text evidence="1">The sequence shown here is derived from an EMBL/GenBank/DDBJ whole genome shotgun (WGS) entry which is preliminary data.</text>
</comment>
<dbReference type="Proteomes" id="UP000623467">
    <property type="component" value="Unassembled WGS sequence"/>
</dbReference>
<accession>A0A8H6TZE3</accession>
<dbReference type="AlphaFoldDB" id="A0A8H6TZE3"/>
<evidence type="ECO:0000313" key="1">
    <source>
        <dbReference type="EMBL" id="KAF7328295.1"/>
    </source>
</evidence>
<dbReference type="OrthoDB" id="2919463at2759"/>
<evidence type="ECO:0000313" key="2">
    <source>
        <dbReference type="Proteomes" id="UP000623467"/>
    </source>
</evidence>
<sequence>MSERTCPPLEKPWREWYMCTLWIRSSTGNLCIDLTPPEVDPIPLVKVTEGFKVSGTSVFELYEQAQKITSMPLHRYHDICYFHLYQWHGFTISTNVPVALGTIRRFSGQQYEHSVEIASMSECRFRDMGWSTRSPIIHDYWNPINANQESCLVMDNGWIRISSAEVANEYRRQIFPDYAKFPSRYWLAQSHHIFHSCSITSDFEDYALIAIIEYGLEFIGTGFNKRGDNRLPGYLFLCPLTEIQSESHQSFHLPDCAAYWAFDPSGAERLGPGEAKDHGFPDIQFRMDILGRFWSKDVYAGVQNFHKSKGLDPKSQEVTGELGVPLFQAACVQEDPLVTHSKTRNLRSR</sequence>
<keyword evidence="2" id="KW-1185">Reference proteome</keyword>
<gene>
    <name evidence="1" type="ORF">MSAN_02486500</name>
</gene>
<protein>
    <submittedName>
        <fullName evidence="1">Uncharacterized protein</fullName>
    </submittedName>
</protein>